<evidence type="ECO:0000313" key="8">
    <source>
        <dbReference type="Proteomes" id="UP001500469"/>
    </source>
</evidence>
<comment type="caution">
    <text evidence="7">The sequence shown here is derived from an EMBL/GenBank/DDBJ whole genome shotgun (WGS) entry which is preliminary data.</text>
</comment>
<dbReference type="Proteomes" id="UP001500469">
    <property type="component" value="Unassembled WGS sequence"/>
</dbReference>
<feature type="transmembrane region" description="Helical" evidence="5">
    <location>
        <begin position="33"/>
        <end position="54"/>
    </location>
</feature>
<feature type="transmembrane region" description="Helical" evidence="5">
    <location>
        <begin position="296"/>
        <end position="318"/>
    </location>
</feature>
<evidence type="ECO:0000256" key="2">
    <source>
        <dbReference type="ARBA" id="ARBA00022692"/>
    </source>
</evidence>
<sequence length="469" mass="52810">MALIFFILLAAAVGIAFLWVLQEMIFKGKWHYFIFFLAAFLPFYITSLSVIYLATRSPEVVGIFQILKEVVVLVAVLVFIFYQKRIFNYPFRLQTTDWLMLALLSLAFLYLLIPLGEASFLNKALYYKSMLIPGLVYFLGRNTRFDALEISWVFKIIFAIAIGAFLVNCLEHYVLDAHLQQFSGYALYNVVINNIEPTGHFDLTWTFETQAVTKRLAGFFSDPLELASSVLMGFAAGLIWFLTSKKEYCWPYLLVMACSLGSMVFSASRAAFGAFFIMIFFVALVFRLYKLIGAGFVVLLGFGLYIVFFASEDFYFFVLDTLTFENTSSMGHVVEWLLALDSMLANPLGIGLAMSGNFGSVTDELRVGGENQFLIYGVQLGWLGMLLYIFLLASGVKDAITTFRNSENLGIARIAFTGAVVKVGLLLPLFTANVEIYTYVSWLSWWMIGVSVNEYSNLKTANTVLNDPS</sequence>
<evidence type="ECO:0000256" key="4">
    <source>
        <dbReference type="ARBA" id="ARBA00023136"/>
    </source>
</evidence>
<gene>
    <name evidence="7" type="ORF">GCM10009119_02390</name>
</gene>
<feature type="transmembrane region" description="Helical" evidence="5">
    <location>
        <begin position="271"/>
        <end position="289"/>
    </location>
</feature>
<dbReference type="InterPro" id="IPR007016">
    <property type="entry name" value="O-antigen_ligase-rel_domated"/>
</dbReference>
<feature type="domain" description="O-antigen ligase-related" evidence="6">
    <location>
        <begin position="255"/>
        <end position="389"/>
    </location>
</feature>
<evidence type="ECO:0000259" key="6">
    <source>
        <dbReference type="Pfam" id="PF04932"/>
    </source>
</evidence>
<evidence type="ECO:0000256" key="1">
    <source>
        <dbReference type="ARBA" id="ARBA00004141"/>
    </source>
</evidence>
<keyword evidence="2 5" id="KW-0812">Transmembrane</keyword>
<evidence type="ECO:0000256" key="5">
    <source>
        <dbReference type="SAM" id="Phobius"/>
    </source>
</evidence>
<feature type="transmembrane region" description="Helical" evidence="5">
    <location>
        <begin position="408"/>
        <end position="430"/>
    </location>
</feature>
<evidence type="ECO:0000256" key="3">
    <source>
        <dbReference type="ARBA" id="ARBA00022989"/>
    </source>
</evidence>
<feature type="transmembrane region" description="Helical" evidence="5">
    <location>
        <begin position="95"/>
        <end position="113"/>
    </location>
</feature>
<protein>
    <recommendedName>
        <fullName evidence="6">O-antigen ligase-related domain-containing protein</fullName>
    </recommendedName>
</protein>
<accession>A0ABN2L707</accession>
<comment type="subcellular location">
    <subcellularLocation>
        <location evidence="1">Membrane</location>
        <topology evidence="1">Multi-pass membrane protein</topology>
    </subcellularLocation>
</comment>
<proteinExistence type="predicted"/>
<dbReference type="Pfam" id="PF04932">
    <property type="entry name" value="Wzy_C"/>
    <property type="match status" value="1"/>
</dbReference>
<dbReference type="EMBL" id="BAAAFI010000002">
    <property type="protein sequence ID" value="GAA0877271.1"/>
    <property type="molecule type" value="Genomic_DNA"/>
</dbReference>
<evidence type="ECO:0000313" key="7">
    <source>
        <dbReference type="EMBL" id="GAA0877271.1"/>
    </source>
</evidence>
<keyword evidence="4 5" id="KW-0472">Membrane</keyword>
<feature type="transmembrane region" description="Helical" evidence="5">
    <location>
        <begin position="224"/>
        <end position="242"/>
    </location>
</feature>
<dbReference type="RefSeq" id="WP_343847973.1">
    <property type="nucleotide sequence ID" value="NZ_BAAAFI010000002.1"/>
</dbReference>
<feature type="transmembrane region" description="Helical" evidence="5">
    <location>
        <begin position="373"/>
        <end position="396"/>
    </location>
</feature>
<feature type="transmembrane region" description="Helical" evidence="5">
    <location>
        <begin position="60"/>
        <end position="83"/>
    </location>
</feature>
<feature type="transmembrane region" description="Helical" evidence="5">
    <location>
        <begin position="152"/>
        <end position="175"/>
    </location>
</feature>
<name>A0ABN2L707_9BACT</name>
<keyword evidence="3 5" id="KW-1133">Transmembrane helix</keyword>
<reference evidence="7 8" key="1">
    <citation type="journal article" date="2019" name="Int. J. Syst. Evol. Microbiol.">
        <title>The Global Catalogue of Microorganisms (GCM) 10K type strain sequencing project: providing services to taxonomists for standard genome sequencing and annotation.</title>
        <authorList>
            <consortium name="The Broad Institute Genomics Platform"/>
            <consortium name="The Broad Institute Genome Sequencing Center for Infectious Disease"/>
            <person name="Wu L."/>
            <person name="Ma J."/>
        </authorList>
    </citation>
    <scope>NUCLEOTIDE SEQUENCE [LARGE SCALE GENOMIC DNA]</scope>
    <source>
        <strain evidence="7 8">JCM 16112</strain>
    </source>
</reference>
<organism evidence="7 8">
    <name type="scientific">Algoriphagus jejuensis</name>
    <dbReference type="NCBI Taxonomy" id="419934"/>
    <lineage>
        <taxon>Bacteria</taxon>
        <taxon>Pseudomonadati</taxon>
        <taxon>Bacteroidota</taxon>
        <taxon>Cytophagia</taxon>
        <taxon>Cytophagales</taxon>
        <taxon>Cyclobacteriaceae</taxon>
        <taxon>Algoriphagus</taxon>
    </lineage>
</organism>
<feature type="transmembrane region" description="Helical" evidence="5">
    <location>
        <begin position="6"/>
        <end position="26"/>
    </location>
</feature>
<keyword evidence="8" id="KW-1185">Reference proteome</keyword>